<keyword evidence="1" id="KW-0812">Transmembrane</keyword>
<sequence>MAIFISSIGALQNCNWSQLFLYLVLNFLNIYAIVFISSHSLFALSVIPLLHLPSLCCRRMQVRPRKD</sequence>
<reference evidence="2 3" key="1">
    <citation type="submission" date="2024-01" db="EMBL/GenBank/DDBJ databases">
        <title>The genomes of 5 underutilized Papilionoideae crops provide insights into root nodulation and disease resistance.</title>
        <authorList>
            <person name="Yuan L."/>
        </authorList>
    </citation>
    <scope>NUCLEOTIDE SEQUENCE [LARGE SCALE GENOMIC DNA]</scope>
    <source>
        <strain evidence="2">LY-2023</strain>
        <tissue evidence="2">Leaf</tissue>
    </source>
</reference>
<dbReference type="AlphaFoldDB" id="A0AAN9PKN4"/>
<proteinExistence type="predicted"/>
<dbReference type="EMBL" id="JAYKXN010000003">
    <property type="protein sequence ID" value="KAK7301533.1"/>
    <property type="molecule type" value="Genomic_DNA"/>
</dbReference>
<keyword evidence="1" id="KW-1133">Transmembrane helix</keyword>
<evidence type="ECO:0000313" key="2">
    <source>
        <dbReference type="EMBL" id="KAK7301533.1"/>
    </source>
</evidence>
<organism evidence="2 3">
    <name type="scientific">Clitoria ternatea</name>
    <name type="common">Butterfly pea</name>
    <dbReference type="NCBI Taxonomy" id="43366"/>
    <lineage>
        <taxon>Eukaryota</taxon>
        <taxon>Viridiplantae</taxon>
        <taxon>Streptophyta</taxon>
        <taxon>Embryophyta</taxon>
        <taxon>Tracheophyta</taxon>
        <taxon>Spermatophyta</taxon>
        <taxon>Magnoliopsida</taxon>
        <taxon>eudicotyledons</taxon>
        <taxon>Gunneridae</taxon>
        <taxon>Pentapetalae</taxon>
        <taxon>rosids</taxon>
        <taxon>fabids</taxon>
        <taxon>Fabales</taxon>
        <taxon>Fabaceae</taxon>
        <taxon>Papilionoideae</taxon>
        <taxon>50 kb inversion clade</taxon>
        <taxon>NPAAA clade</taxon>
        <taxon>indigoferoid/millettioid clade</taxon>
        <taxon>Phaseoleae</taxon>
        <taxon>Clitoria</taxon>
    </lineage>
</organism>
<accession>A0AAN9PKN4</accession>
<feature type="transmembrane region" description="Helical" evidence="1">
    <location>
        <begin position="20"/>
        <end position="50"/>
    </location>
</feature>
<evidence type="ECO:0000313" key="3">
    <source>
        <dbReference type="Proteomes" id="UP001359559"/>
    </source>
</evidence>
<dbReference type="Proteomes" id="UP001359559">
    <property type="component" value="Unassembled WGS sequence"/>
</dbReference>
<name>A0AAN9PKN4_CLITE</name>
<gene>
    <name evidence="2" type="ORF">RJT34_12399</name>
</gene>
<evidence type="ECO:0000256" key="1">
    <source>
        <dbReference type="SAM" id="Phobius"/>
    </source>
</evidence>
<protein>
    <submittedName>
        <fullName evidence="2">Uncharacterized protein</fullName>
    </submittedName>
</protein>
<keyword evidence="3" id="KW-1185">Reference proteome</keyword>
<comment type="caution">
    <text evidence="2">The sequence shown here is derived from an EMBL/GenBank/DDBJ whole genome shotgun (WGS) entry which is preliminary data.</text>
</comment>
<keyword evidence="1" id="KW-0472">Membrane</keyword>